<evidence type="ECO:0000313" key="3">
    <source>
        <dbReference type="Proteomes" id="UP001238088"/>
    </source>
</evidence>
<gene>
    <name evidence="2" type="ORF">J2S17_002804</name>
</gene>
<dbReference type="NCBIfam" id="NF033537">
    <property type="entry name" value="lasso_biosyn_B2"/>
    <property type="match status" value="1"/>
</dbReference>
<dbReference type="InterPro" id="IPR053521">
    <property type="entry name" value="McjB-like"/>
</dbReference>
<dbReference type="Proteomes" id="UP001238088">
    <property type="component" value="Unassembled WGS sequence"/>
</dbReference>
<dbReference type="Pfam" id="PF13471">
    <property type="entry name" value="Transglut_core3"/>
    <property type="match status" value="1"/>
</dbReference>
<dbReference type="EMBL" id="JAUSUB010000011">
    <property type="protein sequence ID" value="MDQ0270918.1"/>
    <property type="molecule type" value="Genomic_DNA"/>
</dbReference>
<dbReference type="InterPro" id="IPR032708">
    <property type="entry name" value="McjB_C"/>
</dbReference>
<feature type="domain" description="Microcin J25-processing protein McjB C-terminal" evidence="1">
    <location>
        <begin position="57"/>
        <end position="142"/>
    </location>
</feature>
<evidence type="ECO:0000259" key="1">
    <source>
        <dbReference type="Pfam" id="PF13471"/>
    </source>
</evidence>
<proteinExistence type="predicted"/>
<protein>
    <recommendedName>
        <fullName evidence="1">Microcin J25-processing protein McjB C-terminal domain-containing protein</fullName>
    </recommendedName>
</protein>
<accession>A0ABU0AKL2</accession>
<reference evidence="2 3" key="1">
    <citation type="submission" date="2023-07" db="EMBL/GenBank/DDBJ databases">
        <title>Genomic Encyclopedia of Type Strains, Phase IV (KMG-IV): sequencing the most valuable type-strain genomes for metagenomic binning, comparative biology and taxonomic classification.</title>
        <authorList>
            <person name="Goeker M."/>
        </authorList>
    </citation>
    <scope>NUCLEOTIDE SEQUENCE [LARGE SCALE GENOMIC DNA]</scope>
    <source>
        <strain evidence="2 3">DSM 23494</strain>
    </source>
</reference>
<dbReference type="RefSeq" id="WP_307475724.1">
    <property type="nucleotide sequence ID" value="NZ_JAUSUB010000011.1"/>
</dbReference>
<name>A0ABU0AKL2_9BACI</name>
<organism evidence="2 3">
    <name type="scientific">Cytobacillus purgationiresistens</name>
    <dbReference type="NCBI Taxonomy" id="863449"/>
    <lineage>
        <taxon>Bacteria</taxon>
        <taxon>Bacillati</taxon>
        <taxon>Bacillota</taxon>
        <taxon>Bacilli</taxon>
        <taxon>Bacillales</taxon>
        <taxon>Bacillaceae</taxon>
        <taxon>Cytobacillus</taxon>
    </lineage>
</organism>
<comment type="caution">
    <text evidence="2">The sequence shown here is derived from an EMBL/GenBank/DDBJ whole genome shotgun (WGS) entry which is preliminary data.</text>
</comment>
<sequence length="156" mass="18085">MKILHKFNTFRLMNKQLKWMYLEAYFYLAYARIYKMLPFAKVSHLLGVGMNETSYVIDETNSKTIKSVSHAIHHMSTFAFWESQCLVKAIAGMKMLERRKIESTLYFGTGKDETGKLVAHAWLRSGQIYLSGADEMHEFTVVGMFAKKSMLDYEGE</sequence>
<keyword evidence="3" id="KW-1185">Reference proteome</keyword>
<evidence type="ECO:0000313" key="2">
    <source>
        <dbReference type="EMBL" id="MDQ0270918.1"/>
    </source>
</evidence>